<reference evidence="2" key="1">
    <citation type="journal article" date="2014" name="Front. Microbiol.">
        <title>High frequency of phylogenetically diverse reductive dehalogenase-homologous genes in deep subseafloor sedimentary metagenomes.</title>
        <authorList>
            <person name="Kawai M."/>
            <person name="Futagami T."/>
            <person name="Toyoda A."/>
            <person name="Takaki Y."/>
            <person name="Nishi S."/>
            <person name="Hori S."/>
            <person name="Arai W."/>
            <person name="Tsubouchi T."/>
            <person name="Morono Y."/>
            <person name="Uchiyama I."/>
            <person name="Ito T."/>
            <person name="Fujiyama A."/>
            <person name="Inagaki F."/>
            <person name="Takami H."/>
        </authorList>
    </citation>
    <scope>NUCLEOTIDE SEQUENCE</scope>
    <source>
        <strain evidence="2">Expedition CK06-06</strain>
    </source>
</reference>
<dbReference type="InterPro" id="IPR036291">
    <property type="entry name" value="NAD(P)-bd_dom_sf"/>
</dbReference>
<evidence type="ECO:0000259" key="1">
    <source>
        <dbReference type="Pfam" id="PF01370"/>
    </source>
</evidence>
<accession>X1L6H3</accession>
<dbReference type="EMBL" id="BARV01007933">
    <property type="protein sequence ID" value="GAI14593.1"/>
    <property type="molecule type" value="Genomic_DNA"/>
</dbReference>
<gene>
    <name evidence="2" type="ORF">S06H3_16070</name>
</gene>
<evidence type="ECO:0000313" key="2">
    <source>
        <dbReference type="EMBL" id="GAI14593.1"/>
    </source>
</evidence>
<dbReference type="Pfam" id="PF01370">
    <property type="entry name" value="Epimerase"/>
    <property type="match status" value="1"/>
</dbReference>
<name>X1L6H3_9ZZZZ</name>
<protein>
    <recommendedName>
        <fullName evidence="1">NAD-dependent epimerase/dehydratase domain-containing protein</fullName>
    </recommendedName>
</protein>
<dbReference type="AlphaFoldDB" id="X1L6H3"/>
<comment type="caution">
    <text evidence="2">The sequence shown here is derived from an EMBL/GenBank/DDBJ whole genome shotgun (WGS) entry which is preliminary data.</text>
</comment>
<feature type="non-terminal residue" evidence="2">
    <location>
        <position position="62"/>
    </location>
</feature>
<organism evidence="2">
    <name type="scientific">marine sediment metagenome</name>
    <dbReference type="NCBI Taxonomy" id="412755"/>
    <lineage>
        <taxon>unclassified sequences</taxon>
        <taxon>metagenomes</taxon>
        <taxon>ecological metagenomes</taxon>
    </lineage>
</organism>
<feature type="domain" description="NAD-dependent epimerase/dehydratase" evidence="1">
    <location>
        <begin position="3"/>
        <end position="59"/>
    </location>
</feature>
<dbReference type="SUPFAM" id="SSF51735">
    <property type="entry name" value="NAD(P)-binding Rossmann-fold domains"/>
    <property type="match status" value="1"/>
</dbReference>
<dbReference type="Gene3D" id="3.40.50.720">
    <property type="entry name" value="NAD(P)-binding Rossmann-like Domain"/>
    <property type="match status" value="1"/>
</dbReference>
<proteinExistence type="predicted"/>
<dbReference type="InterPro" id="IPR001509">
    <property type="entry name" value="Epimerase_deHydtase"/>
</dbReference>
<sequence>MKVLVTGGAGFIGSHTADLLLEKGYELRVLDSLESPVHPKKKKPDYLPDDVEFILGDVQSKG</sequence>